<dbReference type="InterPro" id="IPR016040">
    <property type="entry name" value="NAD(P)-bd_dom"/>
</dbReference>
<dbReference type="AlphaFoldDB" id="A0A1C3JUN0"/>
<dbReference type="Pfam" id="PF16363">
    <property type="entry name" value="GDP_Man_Dehyd"/>
    <property type="match status" value="1"/>
</dbReference>
<evidence type="ECO:0000313" key="5">
    <source>
        <dbReference type="Proteomes" id="UP000092871"/>
    </source>
</evidence>
<dbReference type="EMBL" id="FLRA01000023">
    <property type="protein sequence ID" value="SBT18958.1"/>
    <property type="molecule type" value="Genomic_DNA"/>
</dbReference>
<feature type="domain" description="NAD(P)-binding" evidence="1">
    <location>
        <begin position="6"/>
        <end position="294"/>
    </location>
</feature>
<dbReference type="SUPFAM" id="SSF51735">
    <property type="entry name" value="NAD(P)-binding Rossmann-fold domains"/>
    <property type="match status" value="1"/>
</dbReference>
<keyword evidence="2" id="KW-0560">Oxidoreductase</keyword>
<gene>
    <name evidence="2" type="primary">tld</name>
    <name evidence="2" type="ORF">MGA5115_03119</name>
    <name evidence="3" type="ORF">MGA5116_02523</name>
</gene>
<dbReference type="EMBL" id="FLRB01000013">
    <property type="protein sequence ID" value="SBT21913.1"/>
    <property type="molecule type" value="Genomic_DNA"/>
</dbReference>
<evidence type="ECO:0000313" key="3">
    <source>
        <dbReference type="EMBL" id="SBT21913.1"/>
    </source>
</evidence>
<accession>A0A1C3JUN0</accession>
<organism evidence="2 5">
    <name type="scientific">Marinomonas gallaica</name>
    <dbReference type="NCBI Taxonomy" id="1806667"/>
    <lineage>
        <taxon>Bacteria</taxon>
        <taxon>Pseudomonadati</taxon>
        <taxon>Pseudomonadota</taxon>
        <taxon>Gammaproteobacteria</taxon>
        <taxon>Oceanospirillales</taxon>
        <taxon>Oceanospirillaceae</taxon>
        <taxon>Marinomonas</taxon>
    </lineage>
</organism>
<evidence type="ECO:0000313" key="2">
    <source>
        <dbReference type="EMBL" id="SBT18958.1"/>
    </source>
</evidence>
<protein>
    <submittedName>
        <fullName evidence="2">GDP-6-deoxy-D-talose 4-dehydrogenase</fullName>
        <ecNumber evidence="2">1.1.1.135</ecNumber>
    </submittedName>
</protein>
<dbReference type="EC" id="1.1.1.135" evidence="2"/>
<dbReference type="InterPro" id="IPR036291">
    <property type="entry name" value="NAD(P)-bd_dom_sf"/>
</dbReference>
<dbReference type="RefSeq" id="WP_067038173.1">
    <property type="nucleotide sequence ID" value="NZ_FLRA01000023.1"/>
</dbReference>
<evidence type="ECO:0000259" key="1">
    <source>
        <dbReference type="Pfam" id="PF16363"/>
    </source>
</evidence>
<dbReference type="PANTHER" id="PTHR43000">
    <property type="entry name" value="DTDP-D-GLUCOSE 4,6-DEHYDRATASE-RELATED"/>
    <property type="match status" value="1"/>
</dbReference>
<sequence>MPQRVLVTGATGFLASYAIPALKEQGYYVVGLSQLAHHQLDIGLCDEYFCVDINDAEKLADVVVSISPDIVVHLAGLSFVAHPEPLDFYRVNVLGTENLLNALILLPEKQVKQVFLASSATVYGANAIGKINESTVALPQNHYAQSKLAMELVARNYISHFSISILRLFNFTGVGQAEHFLIPKLVKHFLSKSNVIELGNINVSRDFCDVRDIVGWLVELVKQASCYTNVTQLNAVSTYNLSSGSPTKLQGLLDELSSLSGVKPEIQQLKALMRENETESLWGDNAKVIDQTRRSLRYSLSQTLAWMLLGKS</sequence>
<proteinExistence type="predicted"/>
<dbReference type="Proteomes" id="UP000092871">
    <property type="component" value="Unassembled WGS sequence"/>
</dbReference>
<dbReference type="GO" id="GO:0047916">
    <property type="term" value="F:GDP-6-deoxy-D-talose 4-dehydrogenase activity"/>
    <property type="evidence" value="ECO:0007669"/>
    <property type="project" value="UniProtKB-EC"/>
</dbReference>
<evidence type="ECO:0000313" key="4">
    <source>
        <dbReference type="Proteomes" id="UP000092840"/>
    </source>
</evidence>
<dbReference type="Proteomes" id="UP000092840">
    <property type="component" value="Unassembled WGS sequence"/>
</dbReference>
<keyword evidence="4" id="KW-1185">Reference proteome</keyword>
<reference evidence="2 5" key="1">
    <citation type="submission" date="2016-06" db="EMBL/GenBank/DDBJ databases">
        <authorList>
            <person name="Kjaerup R.B."/>
            <person name="Dalgaard T.S."/>
            <person name="Juul-Madsen H.R."/>
        </authorList>
    </citation>
    <scope>NUCLEOTIDE SEQUENCE [LARGE SCALE GENOMIC DNA]</scope>
    <source>
        <strain evidence="2 5">CECT 5115</strain>
    </source>
</reference>
<dbReference type="Gene3D" id="3.40.50.720">
    <property type="entry name" value="NAD(P)-binding Rossmann-like Domain"/>
    <property type="match status" value="1"/>
</dbReference>
<name>A0A1C3JUN0_9GAMM</name>
<dbReference type="Gene3D" id="3.90.25.10">
    <property type="entry name" value="UDP-galactose 4-epimerase, domain 1"/>
    <property type="match status" value="1"/>
</dbReference>
<reference evidence="3 4" key="2">
    <citation type="submission" date="2016-06" db="EMBL/GenBank/DDBJ databases">
        <authorList>
            <person name="Rodrigo-Torres L."/>
            <person name="Arahal D.R."/>
        </authorList>
    </citation>
    <scope>NUCLEOTIDE SEQUENCE [LARGE SCALE GENOMIC DNA]</scope>
    <source>
        <strain evidence="3 4">CECT 5116</strain>
    </source>
</reference>